<organism evidence="2 3">
    <name type="scientific">Thalassobaculum litoreum DSM 18839</name>
    <dbReference type="NCBI Taxonomy" id="1123362"/>
    <lineage>
        <taxon>Bacteria</taxon>
        <taxon>Pseudomonadati</taxon>
        <taxon>Pseudomonadota</taxon>
        <taxon>Alphaproteobacteria</taxon>
        <taxon>Rhodospirillales</taxon>
        <taxon>Thalassobaculaceae</taxon>
        <taxon>Thalassobaculum</taxon>
    </lineage>
</organism>
<proteinExistence type="predicted"/>
<feature type="transmembrane region" description="Helical" evidence="1">
    <location>
        <begin position="160"/>
        <end position="178"/>
    </location>
</feature>
<feature type="transmembrane region" description="Helical" evidence="1">
    <location>
        <begin position="101"/>
        <end position="121"/>
    </location>
</feature>
<keyword evidence="1" id="KW-1133">Transmembrane helix</keyword>
<keyword evidence="1" id="KW-0472">Membrane</keyword>
<feature type="transmembrane region" description="Helical" evidence="1">
    <location>
        <begin position="28"/>
        <end position="47"/>
    </location>
</feature>
<sequence>MALPLVGYVVANLIWHVRPLVFFHRIPLLSKLAMTTGLLLGIGVIAASPERPSFDINAIVADGGAWDVTWRRFLTDIANPGLYRYDALWSMLSSQDLSGSWMIYGVAVSAALLASAIATLVMLRGEEFLIGVFAMMYEILLMQALAMYVIMLLAYTLCTFNFWTALLALMILQYYRYVQRPAGH</sequence>
<dbReference type="AlphaFoldDB" id="A0A8G2BGP3"/>
<evidence type="ECO:0000256" key="1">
    <source>
        <dbReference type="SAM" id="Phobius"/>
    </source>
</evidence>
<protein>
    <submittedName>
        <fullName evidence="2">Uncharacterized protein</fullName>
    </submittedName>
</protein>
<gene>
    <name evidence="2" type="ORF">SAMN05660686_01389</name>
</gene>
<evidence type="ECO:0000313" key="2">
    <source>
        <dbReference type="EMBL" id="SDF44637.1"/>
    </source>
</evidence>
<reference evidence="2 3" key="1">
    <citation type="submission" date="2016-10" db="EMBL/GenBank/DDBJ databases">
        <authorList>
            <person name="Varghese N."/>
            <person name="Submissions S."/>
        </authorList>
    </citation>
    <scope>NUCLEOTIDE SEQUENCE [LARGE SCALE GENOMIC DNA]</scope>
    <source>
        <strain evidence="2 3">DSM 18839</strain>
    </source>
</reference>
<evidence type="ECO:0000313" key="3">
    <source>
        <dbReference type="Proteomes" id="UP000198615"/>
    </source>
</evidence>
<name>A0A8G2BGP3_9PROT</name>
<dbReference type="Proteomes" id="UP000198615">
    <property type="component" value="Unassembled WGS sequence"/>
</dbReference>
<keyword evidence="3" id="KW-1185">Reference proteome</keyword>
<keyword evidence="1" id="KW-0812">Transmembrane</keyword>
<feature type="transmembrane region" description="Helical" evidence="1">
    <location>
        <begin position="128"/>
        <end position="154"/>
    </location>
</feature>
<dbReference type="EMBL" id="FNBW01000003">
    <property type="protein sequence ID" value="SDF44637.1"/>
    <property type="molecule type" value="Genomic_DNA"/>
</dbReference>
<accession>A0A8G2BGP3</accession>
<comment type="caution">
    <text evidence="2">The sequence shown here is derived from an EMBL/GenBank/DDBJ whole genome shotgun (WGS) entry which is preliminary data.</text>
</comment>